<protein>
    <submittedName>
        <fullName evidence="5">ABC transporter</fullName>
    </submittedName>
</protein>
<dbReference type="PROSITE" id="PS00211">
    <property type="entry name" value="ABC_TRANSPORTER_1"/>
    <property type="match status" value="1"/>
</dbReference>
<dbReference type="InterPro" id="IPR003439">
    <property type="entry name" value="ABC_transporter-like_ATP-bd"/>
</dbReference>
<evidence type="ECO:0000256" key="2">
    <source>
        <dbReference type="ARBA" id="ARBA00022741"/>
    </source>
</evidence>
<dbReference type="RefSeq" id="WP_097652505.1">
    <property type="nucleotide sequence ID" value="NZ_LYXE01000085.1"/>
</dbReference>
<dbReference type="Gene3D" id="3.40.50.300">
    <property type="entry name" value="P-loop containing nucleotide triphosphate hydrolases"/>
    <property type="match status" value="1"/>
</dbReference>
<keyword evidence="6" id="KW-1185">Reference proteome</keyword>
<keyword evidence="2" id="KW-0547">Nucleotide-binding</keyword>
<dbReference type="PANTHER" id="PTHR42788:SF2">
    <property type="entry name" value="ABC TRANSPORTER ATP-BINDING PROTEIN"/>
    <property type="match status" value="1"/>
</dbReference>
<dbReference type="InterPro" id="IPR050166">
    <property type="entry name" value="ABC_transporter_ATP-bind"/>
</dbReference>
<dbReference type="PROSITE" id="PS50893">
    <property type="entry name" value="ABC_TRANSPORTER_2"/>
    <property type="match status" value="1"/>
</dbReference>
<dbReference type="SUPFAM" id="SSF52540">
    <property type="entry name" value="P-loop containing nucleoside triphosphate hydrolases"/>
    <property type="match status" value="1"/>
</dbReference>
<dbReference type="OrthoDB" id="9784450at2"/>
<dbReference type="InterPro" id="IPR017871">
    <property type="entry name" value="ABC_transporter-like_CS"/>
</dbReference>
<gene>
    <name evidence="5" type="ORF">A9Q02_13775</name>
</gene>
<accession>A0A2H3KLV4</accession>
<reference evidence="5 6" key="1">
    <citation type="submission" date="2016-05" db="EMBL/GenBank/DDBJ databases">
        <authorList>
            <person name="Lavstsen T."/>
            <person name="Jespersen J.S."/>
        </authorList>
    </citation>
    <scope>NUCLEOTIDE SEQUENCE [LARGE SCALE GENOMIC DNA]</scope>
    <source>
        <strain evidence="5 6">B7-9</strain>
    </source>
</reference>
<dbReference type="SMART" id="SM00382">
    <property type="entry name" value="AAA"/>
    <property type="match status" value="1"/>
</dbReference>
<feature type="domain" description="ABC transporter" evidence="4">
    <location>
        <begin position="4"/>
        <end position="235"/>
    </location>
</feature>
<dbReference type="InterPro" id="IPR027417">
    <property type="entry name" value="P-loop_NTPase"/>
</dbReference>
<dbReference type="Pfam" id="PF00005">
    <property type="entry name" value="ABC_tran"/>
    <property type="match status" value="1"/>
</dbReference>
<name>A0A2H3KLV4_9CHLR</name>
<evidence type="ECO:0000313" key="6">
    <source>
        <dbReference type="Proteomes" id="UP000220922"/>
    </source>
</evidence>
<dbReference type="Proteomes" id="UP000220922">
    <property type="component" value="Unassembled WGS sequence"/>
</dbReference>
<sequence>MTTLTLASITKTYPGKHTPVHALEDVHVAVQAGEFVSLVGPSGCGKSTLFNLVAGLERPDAGHILLEGKEITGQRGLVAYMPQRDALLPWRSVIENAVLATVVHGGDVAAARREAEALLAPFGLAGFADTRPAALSGGMRQRVALLRTVLWHRPVMLLDEPFGALDALTRATLQQWLLQLWTTLDRTILMVTHDIDEALLLSDRIYAFSPRPGRVLLDLTVDLPRPRDFAVTNHPRFLALREQLRRVLIDGQPLP</sequence>
<keyword evidence="3" id="KW-0067">ATP-binding</keyword>
<comment type="caution">
    <text evidence="5">The sequence shown here is derived from an EMBL/GenBank/DDBJ whole genome shotgun (WGS) entry which is preliminary data.</text>
</comment>
<dbReference type="EMBL" id="LYXE01000085">
    <property type="protein sequence ID" value="PDV99025.1"/>
    <property type="molecule type" value="Genomic_DNA"/>
</dbReference>
<proteinExistence type="predicted"/>
<evidence type="ECO:0000259" key="4">
    <source>
        <dbReference type="PROSITE" id="PS50893"/>
    </source>
</evidence>
<evidence type="ECO:0000256" key="1">
    <source>
        <dbReference type="ARBA" id="ARBA00022448"/>
    </source>
</evidence>
<keyword evidence="1" id="KW-0813">Transport</keyword>
<dbReference type="GO" id="GO:0005524">
    <property type="term" value="F:ATP binding"/>
    <property type="evidence" value="ECO:0007669"/>
    <property type="project" value="UniProtKB-KW"/>
</dbReference>
<dbReference type="InterPro" id="IPR003593">
    <property type="entry name" value="AAA+_ATPase"/>
</dbReference>
<dbReference type="AlphaFoldDB" id="A0A2H3KLV4"/>
<evidence type="ECO:0000256" key="3">
    <source>
        <dbReference type="ARBA" id="ARBA00022840"/>
    </source>
</evidence>
<dbReference type="GO" id="GO:0016887">
    <property type="term" value="F:ATP hydrolysis activity"/>
    <property type="evidence" value="ECO:0007669"/>
    <property type="project" value="InterPro"/>
</dbReference>
<dbReference type="CDD" id="cd03293">
    <property type="entry name" value="ABC_NrtD_SsuB_transporters"/>
    <property type="match status" value="1"/>
</dbReference>
<evidence type="ECO:0000313" key="5">
    <source>
        <dbReference type="EMBL" id="PDV99025.1"/>
    </source>
</evidence>
<dbReference type="PANTHER" id="PTHR42788">
    <property type="entry name" value="TAURINE IMPORT ATP-BINDING PROTEIN-RELATED"/>
    <property type="match status" value="1"/>
</dbReference>
<organism evidence="5 6">
    <name type="scientific">Candidatus Chloroploca asiatica</name>
    <dbReference type="NCBI Taxonomy" id="1506545"/>
    <lineage>
        <taxon>Bacteria</taxon>
        <taxon>Bacillati</taxon>
        <taxon>Chloroflexota</taxon>
        <taxon>Chloroflexia</taxon>
        <taxon>Chloroflexales</taxon>
        <taxon>Chloroflexineae</taxon>
        <taxon>Oscillochloridaceae</taxon>
        <taxon>Candidatus Chloroploca</taxon>
    </lineage>
</organism>